<gene>
    <name evidence="13" type="ORF">CMV_020671</name>
</gene>
<feature type="compositionally biased region" description="Acidic residues" evidence="10">
    <location>
        <begin position="18"/>
        <end position="29"/>
    </location>
</feature>
<evidence type="ECO:0000313" key="14">
    <source>
        <dbReference type="Proteomes" id="UP000737018"/>
    </source>
</evidence>
<keyword evidence="5 11" id="KW-1133">Transmembrane helix</keyword>
<evidence type="ECO:0000256" key="8">
    <source>
        <dbReference type="ARBA" id="ARBA00023303"/>
    </source>
</evidence>
<dbReference type="EMBL" id="JRKL02003890">
    <property type="protein sequence ID" value="KAF3953923.1"/>
    <property type="molecule type" value="Genomic_DNA"/>
</dbReference>
<dbReference type="Gene3D" id="2.30.30.60">
    <property type="match status" value="1"/>
</dbReference>
<dbReference type="InterPro" id="IPR010920">
    <property type="entry name" value="LSM_dom_sf"/>
</dbReference>
<dbReference type="PANTHER" id="PTHR31618:SF20">
    <property type="entry name" value="MECHANOSENSITIVE ION CHANNEL PROTEIN 10"/>
    <property type="match status" value="1"/>
</dbReference>
<dbReference type="Proteomes" id="UP000737018">
    <property type="component" value="Unassembled WGS sequence"/>
</dbReference>
<evidence type="ECO:0000256" key="7">
    <source>
        <dbReference type="ARBA" id="ARBA00023136"/>
    </source>
</evidence>
<dbReference type="GO" id="GO:0008381">
    <property type="term" value="F:mechanosensitive monoatomic ion channel activity"/>
    <property type="evidence" value="ECO:0007669"/>
    <property type="project" value="TreeGrafter"/>
</dbReference>
<accession>A0A8J4VA16</accession>
<dbReference type="FunFam" id="2.30.30.60:FF:000003">
    <property type="entry name" value="Predicted mechanosensitive ion channel"/>
    <property type="match status" value="1"/>
</dbReference>
<feature type="domain" description="Mechanosensitive ion channel MscS" evidence="12">
    <location>
        <begin position="597"/>
        <end position="654"/>
    </location>
</feature>
<dbReference type="InterPro" id="IPR016688">
    <property type="entry name" value="MscS-like_plants/fungi"/>
</dbReference>
<keyword evidence="7 9" id="KW-0472">Membrane</keyword>
<feature type="region of interest" description="Disordered" evidence="10">
    <location>
        <begin position="90"/>
        <end position="112"/>
    </location>
</feature>
<feature type="transmembrane region" description="Helical" evidence="11">
    <location>
        <begin position="248"/>
        <end position="267"/>
    </location>
</feature>
<evidence type="ECO:0000313" key="13">
    <source>
        <dbReference type="EMBL" id="KAF3953923.1"/>
    </source>
</evidence>
<keyword evidence="14" id="KW-1185">Reference proteome</keyword>
<evidence type="ECO:0000256" key="6">
    <source>
        <dbReference type="ARBA" id="ARBA00023065"/>
    </source>
</evidence>
<dbReference type="PANTHER" id="PTHR31618">
    <property type="entry name" value="MECHANOSENSITIVE ION CHANNEL PROTEIN 5"/>
    <property type="match status" value="1"/>
</dbReference>
<dbReference type="GO" id="GO:0005886">
    <property type="term" value="C:plasma membrane"/>
    <property type="evidence" value="ECO:0007669"/>
    <property type="project" value="UniProtKB-UniRule"/>
</dbReference>
<dbReference type="PIRSF" id="PIRSF017209">
    <property type="entry name" value="Memb_At2g17000_prd"/>
    <property type="match status" value="1"/>
</dbReference>
<keyword evidence="6" id="KW-0406">Ion transport</keyword>
<feature type="region of interest" description="Disordered" evidence="10">
    <location>
        <begin position="342"/>
        <end position="366"/>
    </location>
</feature>
<comment type="similarity">
    <text evidence="2 9">Belongs to the MscS (TC 1.A.23) family.</text>
</comment>
<keyword evidence="3" id="KW-0813">Transport</keyword>
<organism evidence="13 14">
    <name type="scientific">Castanea mollissima</name>
    <name type="common">Chinese chestnut</name>
    <dbReference type="NCBI Taxonomy" id="60419"/>
    <lineage>
        <taxon>Eukaryota</taxon>
        <taxon>Viridiplantae</taxon>
        <taxon>Streptophyta</taxon>
        <taxon>Embryophyta</taxon>
        <taxon>Tracheophyta</taxon>
        <taxon>Spermatophyta</taxon>
        <taxon>Magnoliopsida</taxon>
        <taxon>eudicotyledons</taxon>
        <taxon>Gunneridae</taxon>
        <taxon>Pentapetalae</taxon>
        <taxon>rosids</taxon>
        <taxon>fabids</taxon>
        <taxon>Fagales</taxon>
        <taxon>Fagaceae</taxon>
        <taxon>Castanea</taxon>
    </lineage>
</organism>
<dbReference type="InterPro" id="IPR006685">
    <property type="entry name" value="MscS_channel_2nd"/>
</dbReference>
<evidence type="ECO:0000256" key="2">
    <source>
        <dbReference type="ARBA" id="ARBA00008017"/>
    </source>
</evidence>
<dbReference type="Pfam" id="PF00924">
    <property type="entry name" value="MS_channel_2nd"/>
    <property type="match status" value="1"/>
</dbReference>
<dbReference type="AlphaFoldDB" id="A0A8J4VA16"/>
<sequence>MAETEKQVVVEIPIPIPGEEEEEEEEVEEPSSNSKPIKIIDASAKAKGSPEISSWYSPTNTNTAKPPKVPTTTTTTNVNDNLTRRRSLARSVYSKPKSRFGEPSYPLTPNDHNNNNKGLHLQEQLQTEASPNNYYFRSSFSMATAMASPNNKSARTVSVTHKTPLMSSLGDDDQDEEIYRKVVLSKEKHRRLKTKVLVELTVFVCILVCLVASLTLERSKNFMVWGLEFWKWKKVLYFVHGLKKSVQVFIWLGLVLLTWVFLFNGGVQQSKIATKILDYVTWTLVSLLIGAFLWLLKILLLKILASKFHVNTFFDRIQESIFHQYVLQTLSGPPLIEQAERVGRSPSTGQLSFRSTKNKKNSKGGKEKEVIDMAKLHKMKQEKVSAWTMKVLADAVMSSGLSTISNALDVSVDDGGGEQMDKEITNEMEATAAAYHIFMNVAESGSKYIDEYDFLRFMIKEEVDLVFPLFEGADTGRIDRKALTYWVHAFSHLSLGSIAWSLRKREVGPWCNGKCLPPKVKIYKGRKALAHALNDTKTAVKQLNKLVTVILIVVTVIVWLLLMEIATTKVLVFFSSQLVVAAFMFGNTCKTIFEAIIFVFVMHPFDVGDRCVIDGVQMMVEEMNILTTVFLKLNNEKVYYPNSVLATKPIINYYRSPDMGDYVEFSIDFVTPIERIGMLKDKIKTYLEKNPQHWYPNHNVLVKEIENVNKIKMGLYVFHTMNFQDFGEKNRRRTELVIEIKKIFEELNIRYNLLPQDVHLLHIGSETTNAANK</sequence>
<name>A0A8J4VA16_9ROSI</name>
<feature type="compositionally biased region" description="Polar residues" evidence="10">
    <location>
        <begin position="345"/>
        <end position="354"/>
    </location>
</feature>
<protein>
    <recommendedName>
        <fullName evidence="9">Mechanosensitive ion channel protein</fullName>
    </recommendedName>
</protein>
<feature type="transmembrane region" description="Helical" evidence="11">
    <location>
        <begin position="196"/>
        <end position="216"/>
    </location>
</feature>
<keyword evidence="8" id="KW-0407">Ion channel</keyword>
<evidence type="ECO:0000256" key="4">
    <source>
        <dbReference type="ARBA" id="ARBA00022692"/>
    </source>
</evidence>
<keyword evidence="4 11" id="KW-0812">Transmembrane</keyword>
<feature type="transmembrane region" description="Helical" evidence="11">
    <location>
        <begin position="279"/>
        <end position="300"/>
    </location>
</feature>
<proteinExistence type="inferred from homology"/>
<evidence type="ECO:0000256" key="1">
    <source>
        <dbReference type="ARBA" id="ARBA00004141"/>
    </source>
</evidence>
<feature type="compositionally biased region" description="Low complexity" evidence="10">
    <location>
        <begin position="58"/>
        <end position="78"/>
    </location>
</feature>
<dbReference type="GO" id="GO:0050982">
    <property type="term" value="P:detection of mechanical stimulus"/>
    <property type="evidence" value="ECO:0007669"/>
    <property type="project" value="TreeGrafter"/>
</dbReference>
<comment type="subcellular location">
    <subcellularLocation>
        <location evidence="1">Membrane</location>
        <topology evidence="1">Multi-pass membrane protein</topology>
    </subcellularLocation>
</comment>
<dbReference type="SUPFAM" id="SSF50182">
    <property type="entry name" value="Sm-like ribonucleoproteins"/>
    <property type="match status" value="1"/>
</dbReference>
<evidence type="ECO:0000256" key="11">
    <source>
        <dbReference type="SAM" id="Phobius"/>
    </source>
</evidence>
<evidence type="ECO:0000256" key="3">
    <source>
        <dbReference type="ARBA" id="ARBA00022448"/>
    </source>
</evidence>
<feature type="region of interest" description="Disordered" evidence="10">
    <location>
        <begin position="1"/>
        <end position="78"/>
    </location>
</feature>
<dbReference type="InterPro" id="IPR023408">
    <property type="entry name" value="MscS_beta-dom_sf"/>
</dbReference>
<evidence type="ECO:0000256" key="5">
    <source>
        <dbReference type="ARBA" id="ARBA00022989"/>
    </source>
</evidence>
<evidence type="ECO:0000259" key="12">
    <source>
        <dbReference type="Pfam" id="PF00924"/>
    </source>
</evidence>
<feature type="transmembrane region" description="Helical" evidence="11">
    <location>
        <begin position="578"/>
        <end position="602"/>
    </location>
</feature>
<feature type="transmembrane region" description="Helical" evidence="11">
    <location>
        <begin position="546"/>
        <end position="566"/>
    </location>
</feature>
<dbReference type="OrthoDB" id="544685at2759"/>
<evidence type="ECO:0000256" key="10">
    <source>
        <dbReference type="SAM" id="MobiDB-lite"/>
    </source>
</evidence>
<reference evidence="13" key="1">
    <citation type="submission" date="2020-03" db="EMBL/GenBank/DDBJ databases">
        <title>Castanea mollissima Vanexum genome sequencing.</title>
        <authorList>
            <person name="Staton M."/>
        </authorList>
    </citation>
    <scope>NUCLEOTIDE SEQUENCE</scope>
    <source>
        <tissue evidence="13">Leaf</tissue>
    </source>
</reference>
<dbReference type="GO" id="GO:0006820">
    <property type="term" value="P:monoatomic anion transport"/>
    <property type="evidence" value="ECO:0007669"/>
    <property type="project" value="TreeGrafter"/>
</dbReference>
<evidence type="ECO:0000256" key="9">
    <source>
        <dbReference type="PIRNR" id="PIRNR017209"/>
    </source>
</evidence>
<comment type="caution">
    <text evidence="13">The sequence shown here is derived from an EMBL/GenBank/DDBJ whole genome shotgun (WGS) entry which is preliminary data.</text>
</comment>